<sequence length="1962" mass="196646">MNKQYKLKFNRSTLSLDAVSELATNAITGKVASSEAIENNSHSQDNANSHRPLLSRLTTNLFLSALVGTTVVPSFASTARTGMEVVCGTAVVSEINNLTQITTSTNKTIINWNTFNIQQDEIVKFVQANADSAVLNRVIGGSISQILGQLQSNGAVFIVNPAGVVFGKNSVVDVNHLVASTLDIADQDFINGKYVFNQDKDKAIANILAQGMIKVKEDGTLALIGGNVINTGALQAKNGTVYLLAGNSITISDLTNPNISYTVTATNRAVNLGEIVAKKAVLAASKVANGYTSATEFADIMSNYSTSASSATINANGEVVLYGATEGVNTNLSATNEQAQGNTDSSLVINNGTINVSNTTGTGGKVQVLGNKVVLEGNSHINASGAQGGIVYVGGDKQGKGNIKLSNNTQDTNSSVINVSSTEGNAGEIYFWGNYAKVNGSFLGLSTNGKGAFVETSGHTLGLGTKVYVNTLATNGTTGKWLIDPNQAAISKGDTANNPDTGAWYDQTISNALATTDVEIWALYRITTAIQANITWTSGTTLTITVNGTNTTELNKQDNRVFLNRTTINGGDTGSLVINSNNNVTLVGVNFTLKSLTINSKSTKYNSLIEYSTIKVKDEFRLVAGIGIDIGCKTNSGFFSTITAGSVYVEAQGDWAFQVNNRSSITATTGDITLVHSGNTPSNTSANVLGIYGATLTAVCGSVNLKSTNSSVNISGSNITSYKDFIIEGTKYNIDNSTFNSTGGNISINEDIATVGPKVNLSAAKDVTVINSSDLILDDRYCISAGQDIIFTAGNNVNFTRAFNLSNPNGSIIANGSKVNVISATLNAAGGHLQLGNASTTEVTVNNSNLKAGQDVLLRGNDLVNVSGTSVTAGRDLNLSAPTGTVCVSNTSFAVTRSINLTAQTITLGAGTNVSASNIGAEATTFTSTGSNLSAANDLNIVATDITVTGSKLNSSEGAVNLNGSTSVNINDTSINAATNATIAGGSTTVTNINISAGNKTSLTGSTVTASNSNIAGSDVEVVAETGDVTIKGGVLNATTGNASVKSATGTVTITDGAQVKAANGQAGITANKINANNAVICATDVTLSGTESVSLGNNTIINATTGDAQVTGGTVTSDGTNITAGKQAAVTGTSVTLNNTNISGKDVALNATTGDVTIGNSSLNATAGNLSVNATGNAVVKDGTKLEAKEGAANISAATVNIANASVDAKDIAVDGKNSVTLANGTNLTAKENSTVAGGTVISDGTNITAGKQAAVTGTSVTLNNTNISGKDIALNATTGDVTIGNSSLNATAGNLTVNASNAVSIKDGTKLEAKEGAANISALTVNIANASVDAKNIAVDGKNSVTLANGTNLTAKENSTVAGGTVTSDGANITAGKQAAVTGTSVTLNNTNISGKDIALNATTGDVTIGNSSLNATAGNLTVNASNAVSIKDGTKLEAKEGAANISALTVNIANASVDAKDIAVDGKNSVTLANGTNLTAKENSTVAGGTVTSDGTNITAGKQAAVTGTSVTLNNTNISGKDIALNATTGDVTIGNSSLNATAGNLTVNASNAVSIKDGTKLEAKEGASNISALTVNIANASVDAKDIAVDGKNSVTLANGTNLTAKENATVTGGTVASDGTNITAGKQAAVTGTSVTLNNTNISGKDVALNATAGDVTIGNSSLNATSGDLIVNATDGLTVKDVTKLEAKDGNANFKATTVNVANSTVDAENISVSGTDAVNLANGTKLTAENNATITGGIVDSDGTNITVGNQANVSGSSVTLNNTNISGKDVSLKATTGDLTVRGSTVNATEGNVSAIAAGNTSLTGTSLEVKGNASITGSNVTLNNSNVTGANVSVNATEGNVSATNSNFTAKTGNATIAATGNTSLVGTNVTAEQGTANVTGANVTLDNSNISGKSALVNATEGDVVANNSSVNATDGNATVSASKGNVTLNGTDVSATGDADVTAKNVTLNNS</sequence>
<evidence type="ECO:0000313" key="3">
    <source>
        <dbReference type="Proteomes" id="UP000265916"/>
    </source>
</evidence>
<dbReference type="RefSeq" id="WP_119531621.1">
    <property type="nucleotide sequence ID" value="NZ_NRJG01000088.1"/>
</dbReference>
<dbReference type="SMART" id="SM00912">
    <property type="entry name" value="Haemagg_act"/>
    <property type="match status" value="1"/>
</dbReference>
<organism evidence="2 3">
    <name type="scientific">Psittacicella hinzii</name>
    <dbReference type="NCBI Taxonomy" id="2028575"/>
    <lineage>
        <taxon>Bacteria</taxon>
        <taxon>Pseudomonadati</taxon>
        <taxon>Pseudomonadota</taxon>
        <taxon>Gammaproteobacteria</taxon>
        <taxon>Pasteurellales</taxon>
        <taxon>Psittacicellaceae</taxon>
        <taxon>Psittacicella</taxon>
    </lineage>
</organism>
<dbReference type="InterPro" id="IPR012334">
    <property type="entry name" value="Pectin_lyas_fold"/>
</dbReference>
<protein>
    <recommendedName>
        <fullName evidence="1">Filamentous haemagglutinin FhaB/tRNA nuclease CdiA-like TPS domain-containing protein</fullName>
    </recommendedName>
</protein>
<dbReference type="Gene3D" id="2.160.20.10">
    <property type="entry name" value="Single-stranded right-handed beta-helix, Pectin lyase-like"/>
    <property type="match status" value="1"/>
</dbReference>
<feature type="domain" description="Filamentous haemagglutinin FhaB/tRNA nuclease CdiA-like TPS" evidence="1">
    <location>
        <begin position="76"/>
        <end position="188"/>
    </location>
</feature>
<proteinExistence type="predicted"/>
<evidence type="ECO:0000259" key="1">
    <source>
        <dbReference type="SMART" id="SM00912"/>
    </source>
</evidence>
<dbReference type="Pfam" id="PF05860">
    <property type="entry name" value="TPS"/>
    <property type="match status" value="1"/>
</dbReference>
<dbReference type="PANTHER" id="PTHR12338">
    <property type="entry name" value="AUTOTRANSPORTER"/>
    <property type="match status" value="1"/>
</dbReference>
<dbReference type="OrthoDB" id="5677425at2"/>
<dbReference type="PANTHER" id="PTHR12338:SF5">
    <property type="entry name" value="ANTIGEN 43-RELATED"/>
    <property type="match status" value="1"/>
</dbReference>
<dbReference type="InterPro" id="IPR011050">
    <property type="entry name" value="Pectin_lyase_fold/virulence"/>
</dbReference>
<dbReference type="Proteomes" id="UP000265916">
    <property type="component" value="Unassembled WGS sequence"/>
</dbReference>
<accession>A0A3A1YJQ9</accession>
<gene>
    <name evidence="2" type="ORF">CKF58_05065</name>
</gene>
<dbReference type="InterPro" id="IPR008638">
    <property type="entry name" value="FhaB/CdiA-like_TPS"/>
</dbReference>
<dbReference type="NCBIfam" id="TIGR01901">
    <property type="entry name" value="adhes_NPXG"/>
    <property type="match status" value="1"/>
</dbReference>
<name>A0A3A1YJQ9_9GAMM</name>
<evidence type="ECO:0000313" key="2">
    <source>
        <dbReference type="EMBL" id="RIY37438.1"/>
    </source>
</evidence>
<dbReference type="EMBL" id="NRJG01000088">
    <property type="protein sequence ID" value="RIY37438.1"/>
    <property type="molecule type" value="Genomic_DNA"/>
</dbReference>
<dbReference type="SUPFAM" id="SSF51126">
    <property type="entry name" value="Pectin lyase-like"/>
    <property type="match status" value="1"/>
</dbReference>
<feature type="non-terminal residue" evidence="2">
    <location>
        <position position="1962"/>
    </location>
</feature>
<keyword evidence="3" id="KW-1185">Reference proteome</keyword>
<dbReference type="InterPro" id="IPR050909">
    <property type="entry name" value="Bact_Autotransporter_VF"/>
</dbReference>
<comment type="caution">
    <text evidence="2">The sequence shown here is derived from an EMBL/GenBank/DDBJ whole genome shotgun (WGS) entry which is preliminary data.</text>
</comment>
<reference evidence="2 3" key="1">
    <citation type="submission" date="2017-08" db="EMBL/GenBank/DDBJ databases">
        <title>Reclassification of Bisgaard taxon 37 and 44.</title>
        <authorList>
            <person name="Christensen H."/>
        </authorList>
    </citation>
    <scope>NUCLEOTIDE SEQUENCE [LARGE SCALE GENOMIC DNA]</scope>
    <source>
        <strain evidence="2 3">111</strain>
    </source>
</reference>